<organism evidence="11 12">
    <name type="scientific">Monopterus albus</name>
    <name type="common">Swamp eel</name>
    <dbReference type="NCBI Taxonomy" id="43700"/>
    <lineage>
        <taxon>Eukaryota</taxon>
        <taxon>Metazoa</taxon>
        <taxon>Chordata</taxon>
        <taxon>Craniata</taxon>
        <taxon>Vertebrata</taxon>
        <taxon>Euteleostomi</taxon>
        <taxon>Actinopterygii</taxon>
        <taxon>Neopterygii</taxon>
        <taxon>Teleostei</taxon>
        <taxon>Neoteleostei</taxon>
        <taxon>Acanthomorphata</taxon>
        <taxon>Anabantaria</taxon>
        <taxon>Synbranchiformes</taxon>
        <taxon>Synbranchidae</taxon>
        <taxon>Monopterus</taxon>
    </lineage>
</organism>
<dbReference type="Pfam" id="PF08357">
    <property type="entry name" value="SEFIR"/>
    <property type="match status" value="1"/>
</dbReference>
<keyword evidence="3" id="KW-0812">Transmembrane</keyword>
<dbReference type="InterPro" id="IPR013568">
    <property type="entry name" value="SEFIR_dom"/>
</dbReference>
<dbReference type="InterPro" id="IPR039465">
    <property type="entry name" value="IL-17_rcpt-like"/>
</dbReference>
<sequence>MSLVPFFCFCFAAGLATLSSLRILNKRLNCSQLGIESCKITNCSDKHKSVLQQHAPTTPEWGHEHVGVRMDRHGPVPVMDMTWKIKSDGSIFRLNGSEISILDESTNQSICVEFSLNLTRQLNPNHSQWTFSLDGVVVEPEHTYMLSVFNLPEPMSGDNGIRKQITIPGCGASSIQMAQMCLENGSLWDPHMATNLSIDKEHKKLFIVVGFEAAQYSESYQVSIQSNDLYYSKNVSKKNRISLSVTFELDLWQLSQCEMLLTIQPFFVQCKNDCWRPKKMIDYCPYYPPRTLIIKAALGLLTINGVLAYLLWRAAHKAPVNTLSPATKVQPDGFQVQERKRVLIIYSLDHPLYKNIVLKLCGFLVTKCGTEVILDLLDSTRLVVLGSIQWLNWHREQIERSSDKILILCSPGVQAKWKAMCGDKQVFLRADAHSPIGDMLTPALSLMIPHFIHSASFEKYIVAYFDDVCSEEDIPSPFHITVRYKLMKQFEELVFRILDTEKHQPGKVNHIEGLSENEYHQCPSGGALRDAIEAFQAYQLEHPQWFEDELLETPELEVEETSAEICDNANLSQNELDIECLTLPKSSAM</sequence>
<evidence type="ECO:0000313" key="12">
    <source>
        <dbReference type="Proteomes" id="UP000261600"/>
    </source>
</evidence>
<evidence type="ECO:0000256" key="9">
    <source>
        <dbReference type="SAM" id="SignalP"/>
    </source>
</evidence>
<dbReference type="PROSITE" id="PS51534">
    <property type="entry name" value="SEFIR"/>
    <property type="match status" value="1"/>
</dbReference>
<feature type="domain" description="SEFIR" evidence="10">
    <location>
        <begin position="339"/>
        <end position="495"/>
    </location>
</feature>
<name>A0A3Q3JCN6_MONAL</name>
<evidence type="ECO:0000256" key="5">
    <source>
        <dbReference type="ARBA" id="ARBA00022989"/>
    </source>
</evidence>
<keyword evidence="4 9" id="KW-0732">Signal</keyword>
<keyword evidence="7" id="KW-0675">Receptor</keyword>
<evidence type="ECO:0000256" key="1">
    <source>
        <dbReference type="ARBA" id="ARBA00004251"/>
    </source>
</evidence>
<evidence type="ECO:0000256" key="3">
    <source>
        <dbReference type="ARBA" id="ARBA00022692"/>
    </source>
</evidence>
<keyword evidence="2" id="KW-1003">Cell membrane</keyword>
<feature type="chain" id="PRO_5018565885" description="SEFIR domain-containing protein" evidence="9">
    <location>
        <begin position="17"/>
        <end position="589"/>
    </location>
</feature>
<keyword evidence="12" id="KW-1185">Reference proteome</keyword>
<evidence type="ECO:0000256" key="8">
    <source>
        <dbReference type="ARBA" id="ARBA00023180"/>
    </source>
</evidence>
<dbReference type="Ensembl" id="ENSMALT00000017183.1">
    <property type="protein sequence ID" value="ENSMALP00000016848.1"/>
    <property type="gene ID" value="ENSMALG00000011786.1"/>
</dbReference>
<evidence type="ECO:0000256" key="7">
    <source>
        <dbReference type="ARBA" id="ARBA00023170"/>
    </source>
</evidence>
<reference evidence="11" key="2">
    <citation type="submission" date="2025-09" db="UniProtKB">
        <authorList>
            <consortium name="Ensembl"/>
        </authorList>
    </citation>
    <scope>IDENTIFICATION</scope>
</reference>
<comment type="subcellular location">
    <subcellularLocation>
        <location evidence="1">Cell membrane</location>
        <topology evidence="1">Single-pass type I membrane protein</topology>
    </subcellularLocation>
</comment>
<dbReference type="Pfam" id="PF16578">
    <property type="entry name" value="IL17R_fnIII_D2"/>
    <property type="match status" value="1"/>
</dbReference>
<dbReference type="Pfam" id="PF16556">
    <property type="entry name" value="IL17R_fnIII_D1"/>
    <property type="match status" value="1"/>
</dbReference>
<dbReference type="InterPro" id="IPR043046">
    <property type="entry name" value="IL17RA/B_FnIII-like_2_sf"/>
</dbReference>
<dbReference type="Proteomes" id="UP000261600">
    <property type="component" value="Unplaced"/>
</dbReference>
<feature type="signal peptide" evidence="9">
    <location>
        <begin position="1"/>
        <end position="16"/>
    </location>
</feature>
<keyword evidence="8" id="KW-0325">Glycoprotein</keyword>
<reference evidence="11" key="1">
    <citation type="submission" date="2025-08" db="UniProtKB">
        <authorList>
            <consortium name="Ensembl"/>
        </authorList>
    </citation>
    <scope>IDENTIFICATION</scope>
</reference>
<dbReference type="InterPro" id="IPR038683">
    <property type="entry name" value="IL17RA/B_FnIII-like_1_sf"/>
</dbReference>
<dbReference type="STRING" id="43700.ENSMALP00000016848"/>
<keyword evidence="6" id="KW-0472">Membrane</keyword>
<dbReference type="GO" id="GO:0030368">
    <property type="term" value="F:interleukin-17 receptor activity"/>
    <property type="evidence" value="ECO:0007669"/>
    <property type="project" value="InterPro"/>
</dbReference>
<evidence type="ECO:0000256" key="2">
    <source>
        <dbReference type="ARBA" id="ARBA00022475"/>
    </source>
</evidence>
<proteinExistence type="predicted"/>
<evidence type="ECO:0000313" key="11">
    <source>
        <dbReference type="Ensembl" id="ENSMALP00000016848.1"/>
    </source>
</evidence>
<dbReference type="PANTHER" id="PTHR15583:SF22">
    <property type="entry name" value="INTERLEUKIN-17 RECEPTOR A-LIKE"/>
    <property type="match status" value="1"/>
</dbReference>
<dbReference type="InterPro" id="IPR032356">
    <property type="entry name" value="IL17R_A/B_N"/>
</dbReference>
<dbReference type="PANTHER" id="PTHR15583">
    <property type="entry name" value="INTERLEUKIN-17 RECEPTOR"/>
    <property type="match status" value="1"/>
</dbReference>
<dbReference type="Gene3D" id="3.40.50.11530">
    <property type="match status" value="1"/>
</dbReference>
<dbReference type="GO" id="GO:0005886">
    <property type="term" value="C:plasma membrane"/>
    <property type="evidence" value="ECO:0007669"/>
    <property type="project" value="UniProtKB-SubCell"/>
</dbReference>
<evidence type="ECO:0000256" key="4">
    <source>
        <dbReference type="ARBA" id="ARBA00022729"/>
    </source>
</evidence>
<dbReference type="AlphaFoldDB" id="A0A3Q3JCN6"/>
<evidence type="ECO:0000256" key="6">
    <source>
        <dbReference type="ARBA" id="ARBA00023136"/>
    </source>
</evidence>
<dbReference type="Gene3D" id="2.60.40.2150">
    <property type="entry name" value="Interleukin-17 receptor A/B, fibronectin-III-like domain 2"/>
    <property type="match status" value="1"/>
</dbReference>
<protein>
    <recommendedName>
        <fullName evidence="10">SEFIR domain-containing protein</fullName>
    </recommendedName>
</protein>
<keyword evidence="5" id="KW-1133">Transmembrane helix</keyword>
<accession>A0A3Q3JCN6</accession>
<dbReference type="Gene3D" id="2.60.40.2160">
    <property type="entry name" value="Interleukin-17 receptor A/B, fibronectin-III-like domain 1"/>
    <property type="match status" value="1"/>
</dbReference>
<dbReference type="FunFam" id="3.40.50.11530:FF:000002">
    <property type="entry name" value="Interleukin 17 receptor A"/>
    <property type="match status" value="1"/>
</dbReference>
<evidence type="ECO:0000259" key="10">
    <source>
        <dbReference type="PROSITE" id="PS51534"/>
    </source>
</evidence>